<feature type="domain" description="Tail specific protease" evidence="2">
    <location>
        <begin position="640"/>
        <end position="772"/>
    </location>
</feature>
<name>A0A4P6MS07_9BACT</name>
<evidence type="ECO:0000313" key="3">
    <source>
        <dbReference type="EMBL" id="QBF34621.1"/>
    </source>
</evidence>
<feature type="signal peptide" evidence="1">
    <location>
        <begin position="1"/>
        <end position="21"/>
    </location>
</feature>
<dbReference type="Gene3D" id="3.90.226.10">
    <property type="entry name" value="2-enoyl-CoA Hydratase, Chain A, domain 1"/>
    <property type="match status" value="1"/>
</dbReference>
<dbReference type="Pfam" id="PF03572">
    <property type="entry name" value="Peptidase_S41"/>
    <property type="match status" value="1"/>
</dbReference>
<evidence type="ECO:0000313" key="4">
    <source>
        <dbReference type="Proteomes" id="UP000289326"/>
    </source>
</evidence>
<dbReference type="RefSeq" id="WP_130429398.1">
    <property type="nucleotide sequence ID" value="NZ_CP034841.1"/>
</dbReference>
<gene>
    <name evidence="3" type="ORF">EG856_01630</name>
</gene>
<organism evidence="3 4">
    <name type="scientific">Mycoplasmopsis phocirhinis</name>
    <dbReference type="NCBI Taxonomy" id="142650"/>
    <lineage>
        <taxon>Bacteria</taxon>
        <taxon>Bacillati</taxon>
        <taxon>Mycoplasmatota</taxon>
        <taxon>Mycoplasmoidales</taxon>
        <taxon>Metamycoplasmataceae</taxon>
        <taxon>Mycoplasmopsis</taxon>
    </lineage>
</organism>
<accession>A0A4P6MS07</accession>
<dbReference type="InterPro" id="IPR029045">
    <property type="entry name" value="ClpP/crotonase-like_dom_sf"/>
</dbReference>
<dbReference type="GO" id="GO:0006508">
    <property type="term" value="P:proteolysis"/>
    <property type="evidence" value="ECO:0007669"/>
    <property type="project" value="InterPro"/>
</dbReference>
<dbReference type="PROSITE" id="PS51257">
    <property type="entry name" value="PROKAR_LIPOPROTEIN"/>
    <property type="match status" value="1"/>
</dbReference>
<keyword evidence="4" id="KW-1185">Reference proteome</keyword>
<sequence>MKIKKKLFLNTLLLTSLSSVATLITACSNNKPEKIETKQDSDKKLLDAKNELSKLVQRLNTQTSFPDAKYNDLKNLINKFIEKIDNFNTLNTDEKTTFIDELSNKVDTFKNRFDLAAKINVYLGVLNRIKSSSAQYAQNSEFEQLINNANEYVNQNTTKLLDLSVSNTDIINSIKEVTKSPAELNAKFDKFKNKYKQQSEEELTLNSYINAIKNQIMYLGQIKNESLKTELNTNLEQFVVKTQQDNLSSEQVKELRKEAIMIYEQNELKINQSLTSAPGQNLSVQEYSYVNYFPDYDVKATKIPLYQETNEAVHYVGLIDIMHRMNGVYQSSKFKLLSHENNVWTFRIADQVNIKIDTQAGTFETESPYFNRITNELKGLDIAQFLKSKNFQTHSNNKKITFDLTESGLKFINKDNDVLIPLSIFNILFNSPNYYNLYFNGEYIYGVSLYVEAGRPNYETIKTNKLNDATQTLKQREYNFNVLKFLMNNFYGLKDRKYKDKKWEDTINQFDKDLFLSTNVQDNNQAIMNLIYSDLKDRHSSVPSLSFYNKPNVFPDVRAQNQNTVWLTSYLSTLLLQQQKQQYFTDQNLNARSSLFAAYNTTAYIIPPAFAVGTKRAIETENPSADTFILFKKSFELIEQNNQKPESTKIKNVVIDLSLNGGGLTAALYKALGFLTNKPITNIEVNKLNGDFSIQEYDVDSNADDNFEDLDSYEGKYKFYILTSVNTFSSANIMAGIAKQNNYAEIIGHKSGGGAFSILPVSLPDGTTVSISSVNGNYTSSQPFEQINSVEQLVDLEDGVNVDPNREIKYSDYYDLPYIDYLINQWQGISIPNPHRSETNSQAGQQDLTLEKQKEYIDSLFSQDTYSITLAGKDAKSFIADNYAILPTSNNNEDYSFNNIARLRLEDLFAKLNITGFDATRLPSIVGLFIRGVNNNQVKVEVPLFEVGRTLVSKTITININAQN</sequence>
<feature type="chain" id="PRO_5020192140" description="Tail specific protease domain-containing protein" evidence="1">
    <location>
        <begin position="22"/>
        <end position="964"/>
    </location>
</feature>
<evidence type="ECO:0000259" key="2">
    <source>
        <dbReference type="Pfam" id="PF03572"/>
    </source>
</evidence>
<proteinExistence type="predicted"/>
<reference evidence="3 4" key="1">
    <citation type="submission" date="2019-01" db="EMBL/GenBank/DDBJ databases">
        <title>Complete sequence and annotation of the Mycoplasma phocirhinis strain 852T genome.</title>
        <authorList>
            <person name="Frasca S.Jr."/>
            <person name="Kutish G.F."/>
            <person name="Castellanos Gell J."/>
            <person name="Michaels D.L."/>
            <person name="Brown D.R."/>
        </authorList>
    </citation>
    <scope>NUCLEOTIDE SEQUENCE [LARGE SCALE GENOMIC DNA]</scope>
    <source>
        <strain evidence="3 4">852</strain>
    </source>
</reference>
<dbReference type="OrthoDB" id="2040956at2"/>
<dbReference type="SUPFAM" id="SSF52096">
    <property type="entry name" value="ClpP/crotonase"/>
    <property type="match status" value="1"/>
</dbReference>
<dbReference type="GO" id="GO:0008236">
    <property type="term" value="F:serine-type peptidase activity"/>
    <property type="evidence" value="ECO:0007669"/>
    <property type="project" value="InterPro"/>
</dbReference>
<protein>
    <recommendedName>
        <fullName evidence="2">Tail specific protease domain-containing protein</fullName>
    </recommendedName>
</protein>
<dbReference type="KEGG" id="mphi:EG856_01630"/>
<dbReference type="AlphaFoldDB" id="A0A4P6MS07"/>
<keyword evidence="1" id="KW-0732">Signal</keyword>
<dbReference type="EMBL" id="CP034841">
    <property type="protein sequence ID" value="QBF34621.1"/>
    <property type="molecule type" value="Genomic_DNA"/>
</dbReference>
<dbReference type="InterPro" id="IPR005151">
    <property type="entry name" value="Tail-specific_protease"/>
</dbReference>
<dbReference type="Proteomes" id="UP000289326">
    <property type="component" value="Chromosome"/>
</dbReference>
<evidence type="ECO:0000256" key="1">
    <source>
        <dbReference type="SAM" id="SignalP"/>
    </source>
</evidence>